<comment type="caution">
    <text evidence="2">The sequence shown here is derived from an EMBL/GenBank/DDBJ whole genome shotgun (WGS) entry which is preliminary data.</text>
</comment>
<keyword evidence="1" id="KW-0812">Transmembrane</keyword>
<keyword evidence="1" id="KW-1133">Transmembrane helix</keyword>
<keyword evidence="1" id="KW-0472">Membrane</keyword>
<dbReference type="Proteomes" id="UP000673375">
    <property type="component" value="Unassembled WGS sequence"/>
</dbReference>
<protein>
    <submittedName>
        <fullName evidence="2">Uncharacterized protein</fullName>
    </submittedName>
</protein>
<name>A0ABS4CI70_9ENTE</name>
<feature type="transmembrane region" description="Helical" evidence="1">
    <location>
        <begin position="6"/>
        <end position="27"/>
    </location>
</feature>
<evidence type="ECO:0000313" key="3">
    <source>
        <dbReference type="Proteomes" id="UP000673375"/>
    </source>
</evidence>
<accession>A0ABS4CI70</accession>
<dbReference type="EMBL" id="JAEDXU010000003">
    <property type="protein sequence ID" value="MBP1046153.1"/>
    <property type="molecule type" value="Genomic_DNA"/>
</dbReference>
<reference evidence="2 3" key="1">
    <citation type="submission" date="2020-12" db="EMBL/GenBank/DDBJ databases">
        <title>Vagococcus allomyrinae sp. nov. and Enterococcus lavae sp. nov., isolated from the larvae of Allomyrina dichotoma.</title>
        <authorList>
            <person name="Lee S.D."/>
        </authorList>
    </citation>
    <scope>NUCLEOTIDE SEQUENCE [LARGE SCALE GENOMIC DNA]</scope>
    <source>
        <strain evidence="2 3">BWM-S5</strain>
    </source>
</reference>
<keyword evidence="3" id="KW-1185">Reference proteome</keyword>
<organism evidence="2 3">
    <name type="scientific">Enterococcus larvae</name>
    <dbReference type="NCBI Taxonomy" id="2794352"/>
    <lineage>
        <taxon>Bacteria</taxon>
        <taxon>Bacillati</taxon>
        <taxon>Bacillota</taxon>
        <taxon>Bacilli</taxon>
        <taxon>Lactobacillales</taxon>
        <taxon>Enterococcaceae</taxon>
        <taxon>Enterococcus</taxon>
    </lineage>
</organism>
<gene>
    <name evidence="2" type="ORF">I6N96_07645</name>
</gene>
<proteinExistence type="predicted"/>
<sequence length="129" mass="15009">MISRNIIKIISISIVCVIGLSLLIFIFKDQFPVFFPNQQKEMKVNILDSNIEAQIFIYVDEKHKNDFEVNLYSEAGEKISPSKIDTDRFTPKGEFFYSYRVQKGKEYVAKIANRTDSIIFSNVRVEDND</sequence>
<evidence type="ECO:0000313" key="2">
    <source>
        <dbReference type="EMBL" id="MBP1046153.1"/>
    </source>
</evidence>
<evidence type="ECO:0000256" key="1">
    <source>
        <dbReference type="SAM" id="Phobius"/>
    </source>
</evidence>
<dbReference type="RefSeq" id="WP_209556973.1">
    <property type="nucleotide sequence ID" value="NZ_JAEDXU010000003.1"/>
</dbReference>